<protein>
    <submittedName>
        <fullName evidence="2">Uncharacterized protein</fullName>
    </submittedName>
</protein>
<gene>
    <name evidence="2" type="ORF">RVF87_21305</name>
</gene>
<name>A0ABZ2U1A2_9ACTN</name>
<reference evidence="2 3" key="1">
    <citation type="journal article" date="2023" name="Virus Evol.">
        <title>Computational host range prediction-The good, the bad, and the ugly.</title>
        <authorList>
            <person name="Howell A.A."/>
            <person name="Versoza C.J."/>
            <person name="Pfeifer S.P."/>
        </authorList>
    </citation>
    <scope>NUCLEOTIDE SEQUENCE [LARGE SCALE GENOMIC DNA]</scope>
    <source>
        <strain evidence="2 3">1610/1b</strain>
    </source>
</reference>
<sequence>MTIDRVEEQIRLRKWDVLDPTVRAVLILALVASLATILAADTDVIRFSAVGIVLVVAPVIGWLRGTQGPELQLS</sequence>
<feature type="transmembrane region" description="Helical" evidence="1">
    <location>
        <begin position="21"/>
        <end position="39"/>
    </location>
</feature>
<evidence type="ECO:0000313" key="2">
    <source>
        <dbReference type="EMBL" id="WYY07489.1"/>
    </source>
</evidence>
<evidence type="ECO:0000313" key="3">
    <source>
        <dbReference type="Proteomes" id="UP001479933"/>
    </source>
</evidence>
<keyword evidence="1" id="KW-1133">Transmembrane helix</keyword>
<keyword evidence="1" id="KW-0812">Transmembrane</keyword>
<evidence type="ECO:0000256" key="1">
    <source>
        <dbReference type="SAM" id="Phobius"/>
    </source>
</evidence>
<dbReference type="RefSeq" id="WP_066169525.1">
    <property type="nucleotide sequence ID" value="NZ_CP136137.1"/>
</dbReference>
<keyword evidence="1" id="KW-0472">Membrane</keyword>
<dbReference type="Proteomes" id="UP001479933">
    <property type="component" value="Chromosome"/>
</dbReference>
<feature type="transmembrane region" description="Helical" evidence="1">
    <location>
        <begin position="45"/>
        <end position="63"/>
    </location>
</feature>
<dbReference type="EMBL" id="CP136137">
    <property type="protein sequence ID" value="WYY07489.1"/>
    <property type="molecule type" value="Genomic_DNA"/>
</dbReference>
<accession>A0ABZ2U1A2</accession>
<organism evidence="2 3">
    <name type="scientific">Gordonia hydrophobica</name>
    <dbReference type="NCBI Taxonomy" id="40516"/>
    <lineage>
        <taxon>Bacteria</taxon>
        <taxon>Bacillati</taxon>
        <taxon>Actinomycetota</taxon>
        <taxon>Actinomycetes</taxon>
        <taxon>Mycobacteriales</taxon>
        <taxon>Gordoniaceae</taxon>
        <taxon>Gordonia</taxon>
    </lineage>
</organism>
<proteinExistence type="predicted"/>
<keyword evidence="3" id="KW-1185">Reference proteome</keyword>